<evidence type="ECO:0000313" key="12">
    <source>
        <dbReference type="EMBL" id="MDM4015766.1"/>
    </source>
</evidence>
<feature type="domain" description="Type II secretion system protein GspG C-terminal" evidence="11">
    <location>
        <begin position="44"/>
        <end position="137"/>
    </location>
</feature>
<keyword evidence="7 10" id="KW-0812">Transmembrane</keyword>
<comment type="caution">
    <text evidence="12">The sequence shown here is derived from an EMBL/GenBank/DDBJ whole genome shotgun (WGS) entry which is preliminary data.</text>
</comment>
<dbReference type="RefSeq" id="WP_230773510.1">
    <property type="nucleotide sequence ID" value="NZ_CP141221.1"/>
</dbReference>
<dbReference type="InterPro" id="IPR045584">
    <property type="entry name" value="Pilin-like"/>
</dbReference>
<keyword evidence="4" id="KW-1003">Cell membrane</keyword>
<protein>
    <recommendedName>
        <fullName evidence="3">Type II secretion system core protein G</fullName>
    </recommendedName>
</protein>
<comment type="subcellular location">
    <subcellularLocation>
        <location evidence="1">Cell inner membrane</location>
        <topology evidence="1">Single-pass membrane protein</topology>
    </subcellularLocation>
</comment>
<dbReference type="Gene3D" id="3.30.700.10">
    <property type="entry name" value="Glycoprotein, Type 4 Pilin"/>
    <property type="match status" value="1"/>
</dbReference>
<dbReference type="EMBL" id="JASZZN010000006">
    <property type="protein sequence ID" value="MDM4015766.1"/>
    <property type="molecule type" value="Genomic_DNA"/>
</dbReference>
<comment type="similarity">
    <text evidence="2">Belongs to the GSP G family.</text>
</comment>
<dbReference type="InterPro" id="IPR013545">
    <property type="entry name" value="T2SS_protein-GspG_C"/>
</dbReference>
<keyword evidence="9 10" id="KW-0472">Membrane</keyword>
<evidence type="ECO:0000256" key="5">
    <source>
        <dbReference type="ARBA" id="ARBA00022481"/>
    </source>
</evidence>
<dbReference type="InterPro" id="IPR000983">
    <property type="entry name" value="Bac_GSPG_pilin"/>
</dbReference>
<evidence type="ECO:0000256" key="4">
    <source>
        <dbReference type="ARBA" id="ARBA00022475"/>
    </source>
</evidence>
<sequence>MFCDSSVTKRSQRRRAFSLVELIVVMVILGMLAGLVAIRTRGYLVNSRQNAVKAEIATIVKALDTFRLDQGRFPSDDEGLEVLTEPTPTWEEGFLSKLPVDPWKNPYLYFVTDDGFEVLSLGADGREGGQGEDADFSSAMLDAS</sequence>
<dbReference type="PANTHER" id="PTHR30093">
    <property type="entry name" value="GENERAL SECRETION PATHWAY PROTEIN G"/>
    <property type="match status" value="1"/>
</dbReference>
<evidence type="ECO:0000259" key="11">
    <source>
        <dbReference type="Pfam" id="PF08334"/>
    </source>
</evidence>
<evidence type="ECO:0000256" key="9">
    <source>
        <dbReference type="ARBA" id="ARBA00023136"/>
    </source>
</evidence>
<accession>A0ABT7PHV5</accession>
<keyword evidence="13" id="KW-1185">Reference proteome</keyword>
<evidence type="ECO:0000256" key="8">
    <source>
        <dbReference type="ARBA" id="ARBA00022989"/>
    </source>
</evidence>
<gene>
    <name evidence="12" type="primary">gspG</name>
    <name evidence="12" type="ORF">QTN89_10020</name>
</gene>
<dbReference type="Proteomes" id="UP001239462">
    <property type="component" value="Unassembled WGS sequence"/>
</dbReference>
<evidence type="ECO:0000256" key="7">
    <source>
        <dbReference type="ARBA" id="ARBA00022692"/>
    </source>
</evidence>
<dbReference type="NCBIfam" id="TIGR01710">
    <property type="entry name" value="typeII_sec_gspG"/>
    <property type="match status" value="1"/>
</dbReference>
<organism evidence="12 13">
    <name type="scientific">Roseiconus lacunae</name>
    <dbReference type="NCBI Taxonomy" id="2605694"/>
    <lineage>
        <taxon>Bacteria</taxon>
        <taxon>Pseudomonadati</taxon>
        <taxon>Planctomycetota</taxon>
        <taxon>Planctomycetia</taxon>
        <taxon>Pirellulales</taxon>
        <taxon>Pirellulaceae</taxon>
        <taxon>Roseiconus</taxon>
    </lineage>
</organism>
<evidence type="ECO:0000256" key="3">
    <source>
        <dbReference type="ARBA" id="ARBA00020042"/>
    </source>
</evidence>
<dbReference type="PANTHER" id="PTHR30093:SF44">
    <property type="entry name" value="TYPE II SECRETION SYSTEM CORE PROTEIN G"/>
    <property type="match status" value="1"/>
</dbReference>
<keyword evidence="5" id="KW-0488">Methylation</keyword>
<evidence type="ECO:0000256" key="10">
    <source>
        <dbReference type="SAM" id="Phobius"/>
    </source>
</evidence>
<evidence type="ECO:0000256" key="2">
    <source>
        <dbReference type="ARBA" id="ARBA00009984"/>
    </source>
</evidence>
<dbReference type="Pfam" id="PF08334">
    <property type="entry name" value="T2SSG"/>
    <property type="match status" value="1"/>
</dbReference>
<evidence type="ECO:0000256" key="1">
    <source>
        <dbReference type="ARBA" id="ARBA00004377"/>
    </source>
</evidence>
<evidence type="ECO:0000256" key="6">
    <source>
        <dbReference type="ARBA" id="ARBA00022519"/>
    </source>
</evidence>
<dbReference type="Pfam" id="PF07963">
    <property type="entry name" value="N_methyl"/>
    <property type="match status" value="1"/>
</dbReference>
<proteinExistence type="inferred from homology"/>
<dbReference type="InterPro" id="IPR010054">
    <property type="entry name" value="Type2_sec_GspG"/>
</dbReference>
<dbReference type="InterPro" id="IPR012902">
    <property type="entry name" value="N_methyl_site"/>
</dbReference>
<dbReference type="PRINTS" id="PR00813">
    <property type="entry name" value="BCTERIALGSPG"/>
</dbReference>
<keyword evidence="6" id="KW-0997">Cell inner membrane</keyword>
<dbReference type="NCBIfam" id="TIGR02532">
    <property type="entry name" value="IV_pilin_GFxxxE"/>
    <property type="match status" value="1"/>
</dbReference>
<evidence type="ECO:0000313" key="13">
    <source>
        <dbReference type="Proteomes" id="UP001239462"/>
    </source>
</evidence>
<reference evidence="12 13" key="1">
    <citation type="submission" date="2023-06" db="EMBL/GenBank/DDBJ databases">
        <title>Roseiconus lacunae JC819 isolated from Gulf of Mannar region, Tamil Nadu.</title>
        <authorList>
            <person name="Pk S."/>
            <person name="Ch S."/>
            <person name="Ch V.R."/>
        </authorList>
    </citation>
    <scope>NUCLEOTIDE SEQUENCE [LARGE SCALE GENOMIC DNA]</scope>
    <source>
        <strain evidence="12 13">JC819</strain>
    </source>
</reference>
<feature type="transmembrane region" description="Helical" evidence="10">
    <location>
        <begin position="16"/>
        <end position="38"/>
    </location>
</feature>
<dbReference type="SUPFAM" id="SSF54523">
    <property type="entry name" value="Pili subunits"/>
    <property type="match status" value="1"/>
</dbReference>
<name>A0ABT7PHV5_9BACT</name>
<keyword evidence="8 10" id="KW-1133">Transmembrane helix</keyword>